<keyword evidence="4" id="KW-0812">Transmembrane</keyword>
<keyword evidence="6" id="KW-1185">Reference proteome</keyword>
<dbReference type="PANTHER" id="PTHR44227:SF3">
    <property type="entry name" value="PROTEIN O-MANNOSYL-TRANSFERASE TMTC4"/>
    <property type="match status" value="1"/>
</dbReference>
<dbReference type="Pfam" id="PF13432">
    <property type="entry name" value="TPR_16"/>
    <property type="match status" value="2"/>
</dbReference>
<feature type="transmembrane region" description="Helical" evidence="4">
    <location>
        <begin position="233"/>
        <end position="256"/>
    </location>
</feature>
<dbReference type="SUPFAM" id="SSF48452">
    <property type="entry name" value="TPR-like"/>
    <property type="match status" value="2"/>
</dbReference>
<evidence type="ECO:0000256" key="4">
    <source>
        <dbReference type="SAM" id="Phobius"/>
    </source>
</evidence>
<dbReference type="SMART" id="SM00028">
    <property type="entry name" value="TPR"/>
    <property type="match status" value="4"/>
</dbReference>
<evidence type="ECO:0000256" key="3">
    <source>
        <dbReference type="PROSITE-ProRule" id="PRU00339"/>
    </source>
</evidence>
<protein>
    <submittedName>
        <fullName evidence="5">Tetratricopeptide repeat protein</fullName>
    </submittedName>
</protein>
<evidence type="ECO:0000313" key="6">
    <source>
        <dbReference type="Proteomes" id="UP000276223"/>
    </source>
</evidence>
<name>A0A3N1VNY4_9BACT</name>
<dbReference type="EMBL" id="RJVA01000010">
    <property type="protein sequence ID" value="ROR01942.1"/>
    <property type="molecule type" value="Genomic_DNA"/>
</dbReference>
<dbReference type="Proteomes" id="UP000276223">
    <property type="component" value="Unassembled WGS sequence"/>
</dbReference>
<feature type="transmembrane region" description="Helical" evidence="4">
    <location>
        <begin position="361"/>
        <end position="378"/>
    </location>
</feature>
<keyword evidence="4" id="KW-0472">Membrane</keyword>
<feature type="transmembrane region" description="Helical" evidence="4">
    <location>
        <begin position="305"/>
        <end position="327"/>
    </location>
</feature>
<organism evidence="5 6">
    <name type="scientific">Desulfosoma caldarium</name>
    <dbReference type="NCBI Taxonomy" id="610254"/>
    <lineage>
        <taxon>Bacteria</taxon>
        <taxon>Pseudomonadati</taxon>
        <taxon>Thermodesulfobacteriota</taxon>
        <taxon>Syntrophobacteria</taxon>
        <taxon>Syntrophobacterales</taxon>
        <taxon>Syntrophobacteraceae</taxon>
        <taxon>Desulfosoma</taxon>
    </lineage>
</organism>
<comment type="caution">
    <text evidence="5">The sequence shown here is derived from an EMBL/GenBank/DDBJ whole genome shotgun (WGS) entry which is preliminary data.</text>
</comment>
<feature type="transmembrane region" description="Helical" evidence="4">
    <location>
        <begin position="90"/>
        <end position="109"/>
    </location>
</feature>
<dbReference type="InterPro" id="IPR052346">
    <property type="entry name" value="O-mannosyl-transferase_TMTC"/>
</dbReference>
<evidence type="ECO:0000313" key="5">
    <source>
        <dbReference type="EMBL" id="ROR01942.1"/>
    </source>
</evidence>
<keyword evidence="2 3" id="KW-0802">TPR repeat</keyword>
<feature type="transmembrane region" description="Helical" evidence="4">
    <location>
        <begin position="398"/>
        <end position="415"/>
    </location>
</feature>
<feature type="repeat" description="TPR" evidence="3">
    <location>
        <begin position="438"/>
        <end position="471"/>
    </location>
</feature>
<accession>A0A3N1VNY4</accession>
<feature type="transmembrane region" description="Helical" evidence="4">
    <location>
        <begin position="121"/>
        <end position="143"/>
    </location>
</feature>
<gene>
    <name evidence="5" type="ORF">EDC27_1138</name>
</gene>
<dbReference type="InterPro" id="IPR019734">
    <property type="entry name" value="TPR_rpt"/>
</dbReference>
<feature type="transmembrane region" description="Helical" evidence="4">
    <location>
        <begin position="178"/>
        <end position="194"/>
    </location>
</feature>
<evidence type="ECO:0000256" key="1">
    <source>
        <dbReference type="ARBA" id="ARBA00022737"/>
    </source>
</evidence>
<dbReference type="InterPro" id="IPR011990">
    <property type="entry name" value="TPR-like_helical_dom_sf"/>
</dbReference>
<keyword evidence="1" id="KW-0677">Repeat</keyword>
<feature type="transmembrane region" description="Helical" evidence="4">
    <location>
        <begin position="334"/>
        <end position="355"/>
    </location>
</feature>
<feature type="transmembrane region" description="Helical" evidence="4">
    <location>
        <begin position="149"/>
        <end position="166"/>
    </location>
</feature>
<reference evidence="5 6" key="1">
    <citation type="submission" date="2018-11" db="EMBL/GenBank/DDBJ databases">
        <title>Genomic Encyclopedia of Type Strains, Phase IV (KMG-IV): sequencing the most valuable type-strain genomes for metagenomic binning, comparative biology and taxonomic classification.</title>
        <authorList>
            <person name="Goeker M."/>
        </authorList>
    </citation>
    <scope>NUCLEOTIDE SEQUENCE [LARGE SCALE GENOMIC DNA]</scope>
    <source>
        <strain evidence="5 6">DSM 22027</strain>
    </source>
</reference>
<proteinExistence type="predicted"/>
<dbReference type="AlphaFoldDB" id="A0A3N1VNY4"/>
<dbReference type="Gene3D" id="1.25.40.10">
    <property type="entry name" value="Tetratricopeptide repeat domain"/>
    <property type="match status" value="2"/>
</dbReference>
<evidence type="ECO:0000256" key="2">
    <source>
        <dbReference type="ARBA" id="ARBA00022803"/>
    </source>
</evidence>
<sequence>MKSYLGVLLISFFLIVTAYSHTYRSPFVLDDMHSFVRNPVTHVQEFNHESFNQLKKTQFGTFRFLPMVTFAFDYWWGQGSVVAYHVTNNVIHVLCWLTCLWMLWCLMSTPRLAIVEREGKFFVAAAVAALWALNPVQTGAVTYLVQRMASLQALFFMAAVAAYVEGRLRLDHRRARAVLWWAMAALFSLGALLSKENSAMLPVVVALVEVAFFRPEWWQKFPARLWQGLRKPWGLLGILFIGAILFFVAHSLLDYCAKGYAIRHFTMKERVLTEARVVMRYLFAILVPHPGALSLEHDVELSRSFFTPPTTALSIATIGGLLTWAVWALPRQPLIGFGILWFFLNLVIESTVVPLELMFDHRMYLPSVGLILAAFEALRRLCSKCGLRWTVQERRKMAWSAVAVVCSVLTLITFIRNEDWESAININADAVRKAPHHPRAHANLAYALNRSGRYAEAIEAARRAVELGRDHFEEHIVASTAIVLAYVHLGDEAKALEEGERLLAMTPKAFDASALPNFLFIMAELQRKAGKYGEAFSSLQRALEVMAEFPRLRTDAAMIYSSMHRLLRDVAERQVDIDGDGMVDPGDIEPAAWLARKLYEMRDWDGAQIFAGLDPSSPVAQEVQRRIALAEDRNRTQAARWGYRKYLWRPTAFADMATGLAYWLQKQNFFKGFETIGLKLLHVAAMCRPYNPDVPLLQGWYAFEAGRVQEAVAKARQAVEMDPMSAKAWIALGFFEQKAGNLENSLAAFQQTLELYPGYPKRQVLEHLMAQLRTQIMAISLPKAPVRHAALEVNMGARP</sequence>
<dbReference type="PROSITE" id="PS50005">
    <property type="entry name" value="TPR"/>
    <property type="match status" value="2"/>
</dbReference>
<dbReference type="PANTHER" id="PTHR44227">
    <property type="match status" value="1"/>
</dbReference>
<feature type="transmembrane region" description="Helical" evidence="4">
    <location>
        <begin position="277"/>
        <end position="293"/>
    </location>
</feature>
<feature type="repeat" description="TPR" evidence="3">
    <location>
        <begin position="726"/>
        <end position="759"/>
    </location>
</feature>
<keyword evidence="4" id="KW-1133">Transmembrane helix</keyword>